<accession>A0A7V8V4W7</accession>
<reference evidence="1 2" key="1">
    <citation type="submission" date="2020-05" db="EMBL/GenBank/DDBJ databases">
        <title>Bremerella alba sp. nov., a novel planctomycete isolated from the surface of the macroalga Fucus spiralis.</title>
        <authorList>
            <person name="Godinho O."/>
            <person name="Botelho R."/>
            <person name="Albuquerque L."/>
            <person name="Wiegand S."/>
            <person name="Da Costa M.S."/>
            <person name="Lobo-Da-Cunha A."/>
            <person name="Jogler C."/>
            <person name="Lage O.M."/>
        </authorList>
    </citation>
    <scope>NUCLEOTIDE SEQUENCE [LARGE SCALE GENOMIC DNA]</scope>
    <source>
        <strain evidence="1 2">FF15</strain>
    </source>
</reference>
<dbReference type="Proteomes" id="UP000551616">
    <property type="component" value="Unassembled WGS sequence"/>
</dbReference>
<protein>
    <submittedName>
        <fullName evidence="1">Uncharacterized protein</fullName>
    </submittedName>
</protein>
<organism evidence="1 2">
    <name type="scientific">Bremerella alba</name>
    <dbReference type="NCBI Taxonomy" id="980252"/>
    <lineage>
        <taxon>Bacteria</taxon>
        <taxon>Pseudomonadati</taxon>
        <taxon>Planctomycetota</taxon>
        <taxon>Planctomycetia</taxon>
        <taxon>Pirellulales</taxon>
        <taxon>Pirellulaceae</taxon>
        <taxon>Bremerella</taxon>
    </lineage>
</organism>
<proteinExistence type="predicted"/>
<name>A0A7V8V4W7_9BACT</name>
<gene>
    <name evidence="1" type="ORF">HOV93_21740</name>
</gene>
<dbReference type="AlphaFoldDB" id="A0A7V8V4W7"/>
<dbReference type="EMBL" id="JABRWO010000005">
    <property type="protein sequence ID" value="MBA2115002.1"/>
    <property type="molecule type" value="Genomic_DNA"/>
</dbReference>
<evidence type="ECO:0000313" key="2">
    <source>
        <dbReference type="Proteomes" id="UP000551616"/>
    </source>
</evidence>
<sequence length="287" mass="29939">MSGADCVADIVRRSAAVISVKFQLVLECVARRAGAGGISAIGLVAIGRDTQVIRSPGVRGVVQNGITAVAGVRVTAASVIGIGDLIAGAVEQAEMRMTAVRPEGAVIQLVRVDVGRERFASTKGDLEHVDVVTTVRAITDLCFDLCLDAIGQRHGIGRADRVAGFYDRIGDTLGVEVAHSQLKCIGGGQASAGYRRGTPIVVNDVVVIVDDPQRGRTTLSTNCDSARVCVATVKTPASLQGTARGRIDKNLVRPIVDNPNRCPVGGDAFGGRVCSVERERACGRLST</sequence>
<evidence type="ECO:0000313" key="1">
    <source>
        <dbReference type="EMBL" id="MBA2115002.1"/>
    </source>
</evidence>
<comment type="caution">
    <text evidence="1">The sequence shown here is derived from an EMBL/GenBank/DDBJ whole genome shotgun (WGS) entry which is preliminary data.</text>
</comment>
<keyword evidence="2" id="KW-1185">Reference proteome</keyword>